<dbReference type="GO" id="GO:0000786">
    <property type="term" value="C:nucleosome"/>
    <property type="evidence" value="ECO:0007669"/>
    <property type="project" value="InterPro"/>
</dbReference>
<dbReference type="GO" id="GO:0046982">
    <property type="term" value="F:protein heterodimerization activity"/>
    <property type="evidence" value="ECO:0007669"/>
    <property type="project" value="InterPro"/>
</dbReference>
<protein>
    <recommendedName>
        <fullName evidence="3">Core Histone H2A/H2B/H3 domain-containing protein</fullName>
    </recommendedName>
</protein>
<feature type="domain" description="Core Histone H2A/H2B/H3" evidence="3">
    <location>
        <begin position="84"/>
        <end position="139"/>
    </location>
</feature>
<dbReference type="SUPFAM" id="SSF47113">
    <property type="entry name" value="Histone-fold"/>
    <property type="match status" value="1"/>
</dbReference>
<dbReference type="InterPro" id="IPR007125">
    <property type="entry name" value="H2A/H2B/H3"/>
</dbReference>
<dbReference type="PROSITE" id="PS00959">
    <property type="entry name" value="HISTONE_H3_2"/>
    <property type="match status" value="1"/>
</dbReference>
<dbReference type="Proteomes" id="UP000024635">
    <property type="component" value="Unassembled WGS sequence"/>
</dbReference>
<evidence type="ECO:0000313" key="5">
    <source>
        <dbReference type="Proteomes" id="UP000024635"/>
    </source>
</evidence>
<dbReference type="GO" id="GO:0030527">
    <property type="term" value="F:structural constituent of chromatin"/>
    <property type="evidence" value="ECO:0007669"/>
    <property type="project" value="InterPro"/>
</dbReference>
<dbReference type="STRING" id="53326.A0A016WQ31"/>
<comment type="caution">
    <text evidence="4">The sequence shown here is derived from an EMBL/GenBank/DDBJ whole genome shotgun (WGS) entry which is preliminary data.</text>
</comment>
<organism evidence="4 5">
    <name type="scientific">Ancylostoma ceylanicum</name>
    <dbReference type="NCBI Taxonomy" id="53326"/>
    <lineage>
        <taxon>Eukaryota</taxon>
        <taxon>Metazoa</taxon>
        <taxon>Ecdysozoa</taxon>
        <taxon>Nematoda</taxon>
        <taxon>Chromadorea</taxon>
        <taxon>Rhabditida</taxon>
        <taxon>Rhabditina</taxon>
        <taxon>Rhabditomorpha</taxon>
        <taxon>Strongyloidea</taxon>
        <taxon>Ancylostomatidae</taxon>
        <taxon>Ancylostomatinae</taxon>
        <taxon>Ancylostoma</taxon>
    </lineage>
</organism>
<dbReference type="OrthoDB" id="4025405at2759"/>
<sequence>MCAVILFVQTFRNRSGHVLSQLKLAPPITLEKHENSEKSSQLLVHPAMVRVKQTTEEETSRKQQSPRRSSSVAGGVRKPYRHHPGTVALCEIHHYQKSTKLLIAKLPFQRLVREIARDVESEKHPQPSSVLAAQETAEFGVEEGQVGVFEETPRVSPATPTSPIELPRESPSPSETSRSPAESVEFEREESAMEPAVSLEMEIEREASPVLARQYFLRKFGKVDSDSSECCEDSDSSECCE</sequence>
<dbReference type="SMART" id="SM00428">
    <property type="entry name" value="H3"/>
    <property type="match status" value="1"/>
</dbReference>
<evidence type="ECO:0000256" key="1">
    <source>
        <dbReference type="ARBA" id="ARBA00010343"/>
    </source>
</evidence>
<evidence type="ECO:0000313" key="4">
    <source>
        <dbReference type="EMBL" id="EYC41382.1"/>
    </source>
</evidence>
<dbReference type="AlphaFoldDB" id="A0A016WQ31"/>
<reference evidence="5" key="1">
    <citation type="journal article" date="2015" name="Nat. Genet.">
        <title>The genome and transcriptome of the zoonotic hookworm Ancylostoma ceylanicum identify infection-specific gene families.</title>
        <authorList>
            <person name="Schwarz E.M."/>
            <person name="Hu Y."/>
            <person name="Antoshechkin I."/>
            <person name="Miller M.M."/>
            <person name="Sternberg P.W."/>
            <person name="Aroian R.V."/>
        </authorList>
    </citation>
    <scope>NUCLEOTIDE SEQUENCE</scope>
    <source>
        <strain evidence="5">HY135</strain>
    </source>
</reference>
<dbReference type="InterPro" id="IPR000164">
    <property type="entry name" value="Histone_H3/CENP-A"/>
</dbReference>
<feature type="compositionally biased region" description="Acidic residues" evidence="2">
    <location>
        <begin position="226"/>
        <end position="241"/>
    </location>
</feature>
<dbReference type="InterPro" id="IPR009072">
    <property type="entry name" value="Histone-fold"/>
</dbReference>
<feature type="compositionally biased region" description="Low complexity" evidence="2">
    <location>
        <begin position="162"/>
        <end position="183"/>
    </location>
</feature>
<dbReference type="Gene3D" id="1.10.20.10">
    <property type="entry name" value="Histone, subunit A"/>
    <property type="match status" value="1"/>
</dbReference>
<proteinExistence type="inferred from homology"/>
<comment type="similarity">
    <text evidence="1">Belongs to the histone H3 family.</text>
</comment>
<feature type="region of interest" description="Disordered" evidence="2">
    <location>
        <begin position="145"/>
        <end position="199"/>
    </location>
</feature>
<dbReference type="GO" id="GO:0003677">
    <property type="term" value="F:DNA binding"/>
    <property type="evidence" value="ECO:0007669"/>
    <property type="project" value="InterPro"/>
</dbReference>
<accession>A0A016WQ31</accession>
<dbReference type="EMBL" id="JARK01000171">
    <property type="protein sequence ID" value="EYC41382.1"/>
    <property type="molecule type" value="Genomic_DNA"/>
</dbReference>
<evidence type="ECO:0000259" key="3">
    <source>
        <dbReference type="Pfam" id="PF00125"/>
    </source>
</evidence>
<feature type="compositionally biased region" description="Low complexity" evidence="2">
    <location>
        <begin position="62"/>
        <end position="71"/>
    </location>
</feature>
<dbReference type="Pfam" id="PF00125">
    <property type="entry name" value="Histone"/>
    <property type="match status" value="1"/>
</dbReference>
<feature type="region of interest" description="Disordered" evidence="2">
    <location>
        <begin position="222"/>
        <end position="241"/>
    </location>
</feature>
<keyword evidence="5" id="KW-1185">Reference proteome</keyword>
<dbReference type="PANTHER" id="PTHR11426">
    <property type="entry name" value="HISTONE H3"/>
    <property type="match status" value="1"/>
</dbReference>
<gene>
    <name evidence="4" type="primary">Acey_s0571.g127</name>
    <name evidence="4" type="ORF">Y032_0571g127</name>
</gene>
<evidence type="ECO:0000256" key="2">
    <source>
        <dbReference type="SAM" id="MobiDB-lite"/>
    </source>
</evidence>
<feature type="region of interest" description="Disordered" evidence="2">
    <location>
        <begin position="47"/>
        <end position="80"/>
    </location>
</feature>
<name>A0A016WQ31_9BILA</name>